<dbReference type="AlphaFoldDB" id="A0A0V1G9Z1"/>
<dbReference type="EMBL" id="JYDP01004169">
    <property type="protein sequence ID" value="KRY95097.1"/>
    <property type="molecule type" value="Genomic_DNA"/>
</dbReference>
<proteinExistence type="predicted"/>
<organism evidence="1 2">
    <name type="scientific">Trichinella zimbabwensis</name>
    <dbReference type="NCBI Taxonomy" id="268475"/>
    <lineage>
        <taxon>Eukaryota</taxon>
        <taxon>Metazoa</taxon>
        <taxon>Ecdysozoa</taxon>
        <taxon>Nematoda</taxon>
        <taxon>Enoplea</taxon>
        <taxon>Dorylaimia</taxon>
        <taxon>Trichinellida</taxon>
        <taxon>Trichinellidae</taxon>
        <taxon>Trichinella</taxon>
    </lineage>
</organism>
<accession>A0A0V1G9Z1</accession>
<evidence type="ECO:0000313" key="1">
    <source>
        <dbReference type="EMBL" id="KRY95097.1"/>
    </source>
</evidence>
<comment type="caution">
    <text evidence="1">The sequence shown here is derived from an EMBL/GenBank/DDBJ whole genome shotgun (WGS) entry which is preliminary data.</text>
</comment>
<dbReference type="Proteomes" id="UP000055024">
    <property type="component" value="Unassembled WGS sequence"/>
</dbReference>
<sequence length="34" mass="4156">MDANFWKLLNDMLPSHYQSRAEDAIRARQRRLDH</sequence>
<name>A0A0V1G9Z1_9BILA</name>
<dbReference type="STRING" id="268475.A0A0V1G9Z1"/>
<protein>
    <submittedName>
        <fullName evidence="1">Uncharacterized protein</fullName>
    </submittedName>
</protein>
<reference evidence="1 2" key="1">
    <citation type="submission" date="2015-01" db="EMBL/GenBank/DDBJ databases">
        <title>Evolution of Trichinella species and genotypes.</title>
        <authorList>
            <person name="Korhonen P.K."/>
            <person name="Edoardo P."/>
            <person name="Giuseppe L.R."/>
            <person name="Gasser R.B."/>
        </authorList>
    </citation>
    <scope>NUCLEOTIDE SEQUENCE [LARGE SCALE GENOMIC DNA]</scope>
    <source>
        <strain evidence="1">ISS1029</strain>
    </source>
</reference>
<feature type="non-terminal residue" evidence="1">
    <location>
        <position position="34"/>
    </location>
</feature>
<keyword evidence="2" id="KW-1185">Reference proteome</keyword>
<evidence type="ECO:0000313" key="2">
    <source>
        <dbReference type="Proteomes" id="UP000055024"/>
    </source>
</evidence>
<dbReference type="OrthoDB" id="10263545at2759"/>
<gene>
    <name evidence="1" type="ORF">T11_17300</name>
</gene>